<name>A0A553W9W6_9SPHN</name>
<evidence type="ECO:0000313" key="2">
    <source>
        <dbReference type="Proteomes" id="UP000320160"/>
    </source>
</evidence>
<dbReference type="EMBL" id="VKKU01000002">
    <property type="protein sequence ID" value="TSB01473.1"/>
    <property type="molecule type" value="Genomic_DNA"/>
</dbReference>
<organism evidence="1 2">
    <name type="scientific">Sphingorhabdus contaminans</name>
    <dbReference type="NCBI Taxonomy" id="1343899"/>
    <lineage>
        <taxon>Bacteria</taxon>
        <taxon>Pseudomonadati</taxon>
        <taxon>Pseudomonadota</taxon>
        <taxon>Alphaproteobacteria</taxon>
        <taxon>Sphingomonadales</taxon>
        <taxon>Sphingomonadaceae</taxon>
        <taxon>Sphingorhabdus</taxon>
    </lineage>
</organism>
<dbReference type="Proteomes" id="UP000320160">
    <property type="component" value="Unassembled WGS sequence"/>
</dbReference>
<sequence>MKLIGKSGLNTALEACYLTFAAPTPSIIEGCPCCISNRGVDVLLTTPLRELTGQQLWKYVSGAFLTIGGEEDFRYFLPRIFDISVHDPANANHPEIVIGKLQLSNWRKWPKTEQSVIEEFLNVWFDWAMANDLAEIEEGWLGTDTESVLCGAARAGIPLRSWLARLEAPFALPVLSDLKKRFPGELSAFWEDAPSGLAELSAFLNQSKN</sequence>
<accession>A0A553W9W6</accession>
<dbReference type="OrthoDB" id="7559101at2"/>
<keyword evidence="2" id="KW-1185">Reference proteome</keyword>
<comment type="caution">
    <text evidence="1">The sequence shown here is derived from an EMBL/GenBank/DDBJ whole genome shotgun (WGS) entry which is preliminary data.</text>
</comment>
<evidence type="ECO:0000313" key="1">
    <source>
        <dbReference type="EMBL" id="TSB01473.1"/>
    </source>
</evidence>
<gene>
    <name evidence="1" type="ORF">FOM92_09780</name>
</gene>
<dbReference type="RefSeq" id="WP_143776693.1">
    <property type="nucleotide sequence ID" value="NZ_VKKU01000002.1"/>
</dbReference>
<reference evidence="1 2" key="1">
    <citation type="submission" date="2019-07" db="EMBL/GenBank/DDBJ databases">
        <authorList>
            <person name="Park M."/>
        </authorList>
    </citation>
    <scope>NUCLEOTIDE SEQUENCE [LARGE SCALE GENOMIC DNA]</scope>
    <source>
        <strain evidence="1 2">KCTC32445</strain>
    </source>
</reference>
<proteinExistence type="predicted"/>
<dbReference type="AlphaFoldDB" id="A0A553W9W6"/>
<protein>
    <submittedName>
        <fullName evidence="1">Uncharacterized protein</fullName>
    </submittedName>
</protein>